<dbReference type="Proteomes" id="UP000663918">
    <property type="component" value="Chromosome"/>
</dbReference>
<feature type="transmembrane region" description="Helical" evidence="1">
    <location>
        <begin position="105"/>
        <end position="132"/>
    </location>
</feature>
<dbReference type="RefSeq" id="WP_207871309.1">
    <property type="nucleotide sequence ID" value="NZ_CP062222.1"/>
</dbReference>
<feature type="transmembrane region" description="Helical" evidence="1">
    <location>
        <begin position="27"/>
        <end position="49"/>
    </location>
</feature>
<organism evidence="3 4">
    <name type="scientific">Brevundimonas goettingensis</name>
    <dbReference type="NCBI Taxonomy" id="2774190"/>
    <lineage>
        <taxon>Bacteria</taxon>
        <taxon>Pseudomonadati</taxon>
        <taxon>Pseudomonadota</taxon>
        <taxon>Alphaproteobacteria</taxon>
        <taxon>Caulobacterales</taxon>
        <taxon>Caulobacteraceae</taxon>
        <taxon>Brevundimonas</taxon>
    </lineage>
</organism>
<dbReference type="KEGG" id="bgoe:IFJ75_03535"/>
<evidence type="ECO:0000313" key="3">
    <source>
        <dbReference type="EMBL" id="QTC92002.1"/>
    </source>
</evidence>
<feature type="transmembrane region" description="Helical" evidence="1">
    <location>
        <begin position="144"/>
        <end position="162"/>
    </location>
</feature>
<keyword evidence="1" id="KW-1133">Transmembrane helix</keyword>
<keyword evidence="4" id="KW-1185">Reference proteome</keyword>
<keyword evidence="1" id="KW-0812">Transmembrane</keyword>
<dbReference type="GO" id="GO:0008237">
    <property type="term" value="F:metallopeptidase activity"/>
    <property type="evidence" value="ECO:0007669"/>
    <property type="project" value="UniProtKB-KW"/>
</dbReference>
<keyword evidence="3" id="KW-0482">Metalloprotease</keyword>
<dbReference type="GO" id="GO:0004175">
    <property type="term" value="F:endopeptidase activity"/>
    <property type="evidence" value="ECO:0007669"/>
    <property type="project" value="UniProtKB-ARBA"/>
</dbReference>
<name>A0A975C5L7_9CAUL</name>
<protein>
    <submittedName>
        <fullName evidence="3">CPBP family intramembrane metalloprotease</fullName>
    </submittedName>
</protein>
<evidence type="ECO:0000313" key="4">
    <source>
        <dbReference type="Proteomes" id="UP000663918"/>
    </source>
</evidence>
<keyword evidence="3" id="KW-0378">Hydrolase</keyword>
<reference evidence="3" key="1">
    <citation type="submission" date="2020-09" db="EMBL/GenBank/DDBJ databases">
        <title>Brevundimonas sp. LVF2 isolated from a puddle in Goettingen, Germany.</title>
        <authorList>
            <person name="Friedrich I."/>
            <person name="Klassen A."/>
            <person name="Hannes N."/>
            <person name="Schneider D."/>
            <person name="Hertel R."/>
            <person name="Daniel R."/>
        </authorList>
    </citation>
    <scope>NUCLEOTIDE SEQUENCE</scope>
    <source>
        <strain evidence="3">LVF2</strain>
    </source>
</reference>
<feature type="domain" description="CAAX prenyl protease 2/Lysostaphin resistance protein A-like" evidence="2">
    <location>
        <begin position="104"/>
        <end position="205"/>
    </location>
</feature>
<gene>
    <name evidence="3" type="ORF">IFJ75_03535</name>
</gene>
<dbReference type="Pfam" id="PF02517">
    <property type="entry name" value="Rce1-like"/>
    <property type="match status" value="1"/>
</dbReference>
<accession>A0A975C5L7</accession>
<dbReference type="EMBL" id="CP062222">
    <property type="protein sequence ID" value="QTC92002.1"/>
    <property type="molecule type" value="Genomic_DNA"/>
</dbReference>
<feature type="transmembrane region" description="Helical" evidence="1">
    <location>
        <begin position="61"/>
        <end position="85"/>
    </location>
</feature>
<evidence type="ECO:0000256" key="1">
    <source>
        <dbReference type="SAM" id="Phobius"/>
    </source>
</evidence>
<feature type="transmembrane region" description="Helical" evidence="1">
    <location>
        <begin position="168"/>
        <end position="189"/>
    </location>
</feature>
<keyword evidence="3" id="KW-0645">Protease</keyword>
<sequence length="219" mass="23272">MVMATCALGFAALVFQGLIWPTEAGRWAAVALFVGLPLAGLRIAAGVHWRALFAPIRLRDLGIGLAFMPLVVLVSAMIALLVMHAGPTAANPIFEQFGKMSGAQLALFAASTLPQLFGEELITILPLLAVLTALRSGVRMPRRAALLIAWIVSALIFGALHLPTYGWHVAQALGVIFAARLALTLPYLVTKSLWASTVTHIVNDWAGFLLVMGITALKG</sequence>
<proteinExistence type="predicted"/>
<keyword evidence="1" id="KW-0472">Membrane</keyword>
<dbReference type="InterPro" id="IPR003675">
    <property type="entry name" value="Rce1/LyrA-like_dom"/>
</dbReference>
<dbReference type="GO" id="GO:0080120">
    <property type="term" value="P:CAAX-box protein maturation"/>
    <property type="evidence" value="ECO:0007669"/>
    <property type="project" value="UniProtKB-ARBA"/>
</dbReference>
<evidence type="ECO:0000259" key="2">
    <source>
        <dbReference type="Pfam" id="PF02517"/>
    </source>
</evidence>
<dbReference type="AlphaFoldDB" id="A0A975C5L7"/>